<dbReference type="EMBL" id="JAAQWG010000019">
    <property type="protein sequence ID" value="NMY09629.1"/>
    <property type="molecule type" value="Genomic_DNA"/>
</dbReference>
<evidence type="ECO:0000313" key="1">
    <source>
        <dbReference type="EMBL" id="NMY09629.1"/>
    </source>
</evidence>
<dbReference type="Proteomes" id="UP000537729">
    <property type="component" value="Unassembled WGS sequence"/>
</dbReference>
<sequence>MGRQARQHWYTLYKNVQAQLDAYQGNDSINLLIRKLADEQGYDAKVVSRMLKAGNFLDRIAGPCSSEQVGCGYAHIEQLERLNQLNSEVALSLVQSTLANQQTLLDLRNITEGHAKSVGTATTTSRARARSRVAEHERRCGEVLEISRPDFFGYPEGEMIKVGHSDLFNQFFMIQVNGHPKAAIFIRVGDTSRKEERAAADLLKLASFARTYFEKVWYIFPNGSSLAHELAFYAHSVKALGKWLYLGTLSQDSQSIVPFQNRGRALERELIDGVDPLRWDGVKVSTRRKAHGSFRPVIDEIAEEI</sequence>
<dbReference type="AlphaFoldDB" id="A0A7Y1A5N1"/>
<comment type="caution">
    <text evidence="1">The sequence shown here is derived from an EMBL/GenBank/DDBJ whole genome shotgun (WGS) entry which is preliminary data.</text>
</comment>
<protein>
    <submittedName>
        <fullName evidence="1">Uncharacterized protein</fullName>
    </submittedName>
</protein>
<organism evidence="1 2">
    <name type="scientific">Pseudomonas veronii</name>
    <dbReference type="NCBI Taxonomy" id="76761"/>
    <lineage>
        <taxon>Bacteria</taxon>
        <taxon>Pseudomonadati</taxon>
        <taxon>Pseudomonadota</taxon>
        <taxon>Gammaproteobacteria</taxon>
        <taxon>Pseudomonadales</taxon>
        <taxon>Pseudomonadaceae</taxon>
        <taxon>Pseudomonas</taxon>
    </lineage>
</organism>
<dbReference type="RefSeq" id="WP_169884410.1">
    <property type="nucleotide sequence ID" value="NZ_JAAQWG010000019.1"/>
</dbReference>
<evidence type="ECO:0000313" key="2">
    <source>
        <dbReference type="Proteomes" id="UP000537729"/>
    </source>
</evidence>
<reference evidence="1 2" key="1">
    <citation type="journal article" date="2020" name="Front. Microbiol.">
        <title>Genetic Organization of the aprX-lipA2 Operon Affects the Proteolytic Potential of Pseudomonas Species in Milk.</title>
        <authorList>
            <person name="Maier C."/>
            <person name="Huptas C."/>
            <person name="von Neubeck M."/>
            <person name="Scherer S."/>
            <person name="Wenning M."/>
            <person name="Lucking G."/>
        </authorList>
    </citation>
    <scope>NUCLEOTIDE SEQUENCE [LARGE SCALE GENOMIC DNA]</scope>
    <source>
        <strain evidence="1 2">DSM 16272</strain>
    </source>
</reference>
<proteinExistence type="predicted"/>
<gene>
    <name evidence="1" type="ORF">HBO38_14435</name>
</gene>
<accession>A0A7Y1A5N1</accession>
<name>A0A7Y1A5N1_PSEVE</name>